<dbReference type="PRINTS" id="PR00412">
    <property type="entry name" value="EPOXHYDRLASE"/>
</dbReference>
<proteinExistence type="predicted"/>
<evidence type="ECO:0000313" key="2">
    <source>
        <dbReference type="EMBL" id="MDM7855608.1"/>
    </source>
</evidence>
<dbReference type="Pfam" id="PF12697">
    <property type="entry name" value="Abhydrolase_6"/>
    <property type="match status" value="1"/>
</dbReference>
<dbReference type="PANTHER" id="PTHR46438:SF11">
    <property type="entry name" value="LIPASE-RELATED"/>
    <property type="match status" value="1"/>
</dbReference>
<dbReference type="PRINTS" id="PR00111">
    <property type="entry name" value="ABHYDROLASE"/>
</dbReference>
<dbReference type="EMBL" id="JAUCGQ010000001">
    <property type="protein sequence ID" value="MDM7855608.1"/>
    <property type="molecule type" value="Genomic_DNA"/>
</dbReference>
<protein>
    <submittedName>
        <fullName evidence="2">Alpha/beta hydrolase</fullName>
    </submittedName>
</protein>
<keyword evidence="3" id="KW-1185">Reference proteome</keyword>
<sequence length="291" mass="30750">MTQYLQRPEGRIAYDLTGPADAPLVVLVPGMGDLRGTWRDIAEPLAAAGHRVAAMDLRGHGDSDTTFTTHGDVVTGQDVLALVDELGGPAVLVGSSMGAGSVAWAAAERPSAVAGLVLTGPFLRNPPTGGLTVALTKLLYRALFARPWGAGAWTGYYRKTLSRGAKAPWFDEHVAAVHASMSRPANLRSFRHLCVQLTHAPVEKRLGEVQAPAIAFLGERDPDFADPAAEGAWIGRRLGAEVVMLSDVAHYPQHQAGEQVAERTLAFLAALPRDARGFAVAERRGPSVAGA</sequence>
<dbReference type="Proteomes" id="UP001529338">
    <property type="component" value="Unassembled WGS sequence"/>
</dbReference>
<dbReference type="RefSeq" id="WP_289455465.1">
    <property type="nucleotide sequence ID" value="NZ_JAUCGQ010000001.1"/>
</dbReference>
<name>A0ABT7SHD5_9CELL</name>
<reference evidence="2 3" key="1">
    <citation type="submission" date="2023-06" db="EMBL/GenBank/DDBJ databases">
        <title>Cellulomonas sp. MW4 Whole genome sequence.</title>
        <authorList>
            <person name="Park S."/>
        </authorList>
    </citation>
    <scope>NUCLEOTIDE SEQUENCE [LARGE SCALE GENOMIC DNA]</scope>
    <source>
        <strain evidence="2 3">MW4</strain>
    </source>
</reference>
<keyword evidence="2" id="KW-0378">Hydrolase</keyword>
<evidence type="ECO:0000313" key="3">
    <source>
        <dbReference type="Proteomes" id="UP001529338"/>
    </source>
</evidence>
<dbReference type="SUPFAM" id="SSF53474">
    <property type="entry name" value="alpha/beta-Hydrolases"/>
    <property type="match status" value="1"/>
</dbReference>
<dbReference type="InterPro" id="IPR000639">
    <property type="entry name" value="Epox_hydrolase-like"/>
</dbReference>
<organism evidence="2 3">
    <name type="scientific">Cellulomonas alba</name>
    <dbReference type="NCBI Taxonomy" id="3053467"/>
    <lineage>
        <taxon>Bacteria</taxon>
        <taxon>Bacillati</taxon>
        <taxon>Actinomycetota</taxon>
        <taxon>Actinomycetes</taxon>
        <taxon>Micrococcales</taxon>
        <taxon>Cellulomonadaceae</taxon>
        <taxon>Cellulomonas</taxon>
    </lineage>
</organism>
<dbReference type="PANTHER" id="PTHR46438">
    <property type="entry name" value="ALPHA/BETA-HYDROLASES SUPERFAMILY PROTEIN"/>
    <property type="match status" value="1"/>
</dbReference>
<dbReference type="InterPro" id="IPR029058">
    <property type="entry name" value="AB_hydrolase_fold"/>
</dbReference>
<comment type="caution">
    <text evidence="2">The sequence shown here is derived from an EMBL/GenBank/DDBJ whole genome shotgun (WGS) entry which is preliminary data.</text>
</comment>
<dbReference type="GO" id="GO:0016787">
    <property type="term" value="F:hydrolase activity"/>
    <property type="evidence" value="ECO:0007669"/>
    <property type="project" value="UniProtKB-KW"/>
</dbReference>
<dbReference type="Gene3D" id="3.40.50.1820">
    <property type="entry name" value="alpha/beta hydrolase"/>
    <property type="match status" value="1"/>
</dbReference>
<accession>A0ABT7SHD5</accession>
<feature type="domain" description="AB hydrolase-1" evidence="1">
    <location>
        <begin position="25"/>
        <end position="262"/>
    </location>
</feature>
<dbReference type="InterPro" id="IPR000073">
    <property type="entry name" value="AB_hydrolase_1"/>
</dbReference>
<gene>
    <name evidence="2" type="ORF">QRT04_11780</name>
</gene>
<evidence type="ECO:0000259" key="1">
    <source>
        <dbReference type="Pfam" id="PF12697"/>
    </source>
</evidence>